<name>A0A843XPJ4_COLES</name>
<organism evidence="1 2">
    <name type="scientific">Colocasia esculenta</name>
    <name type="common">Wild taro</name>
    <name type="synonym">Arum esculentum</name>
    <dbReference type="NCBI Taxonomy" id="4460"/>
    <lineage>
        <taxon>Eukaryota</taxon>
        <taxon>Viridiplantae</taxon>
        <taxon>Streptophyta</taxon>
        <taxon>Embryophyta</taxon>
        <taxon>Tracheophyta</taxon>
        <taxon>Spermatophyta</taxon>
        <taxon>Magnoliopsida</taxon>
        <taxon>Liliopsida</taxon>
        <taxon>Araceae</taxon>
        <taxon>Aroideae</taxon>
        <taxon>Colocasieae</taxon>
        <taxon>Colocasia</taxon>
    </lineage>
</organism>
<protein>
    <submittedName>
        <fullName evidence="1">Uncharacterized protein</fullName>
    </submittedName>
</protein>
<evidence type="ECO:0000313" key="2">
    <source>
        <dbReference type="Proteomes" id="UP000652761"/>
    </source>
</evidence>
<dbReference type="AlphaFoldDB" id="A0A843XPJ4"/>
<proteinExistence type="predicted"/>
<dbReference type="Proteomes" id="UP000652761">
    <property type="component" value="Unassembled WGS sequence"/>
</dbReference>
<keyword evidence="2" id="KW-1185">Reference proteome</keyword>
<reference evidence="1" key="1">
    <citation type="submission" date="2017-07" db="EMBL/GenBank/DDBJ databases">
        <title>Taro Niue Genome Assembly and Annotation.</title>
        <authorList>
            <person name="Atibalentja N."/>
            <person name="Keating K."/>
            <person name="Fields C.J."/>
        </authorList>
    </citation>
    <scope>NUCLEOTIDE SEQUENCE</scope>
    <source>
        <strain evidence="1">Niue_2</strain>
        <tissue evidence="1">Leaf</tissue>
    </source>
</reference>
<comment type="caution">
    <text evidence="1">The sequence shown here is derived from an EMBL/GenBank/DDBJ whole genome shotgun (WGS) entry which is preliminary data.</text>
</comment>
<sequence length="96" mass="10171">MWHPGGRPSCWCRNRRARRDTRGGVAPVGHDLIAAQEVVAIRFSGRAVCASVGHGPSGGFQKGCRACLCLLDLSWLRASGAVFCGGCHASSLFARC</sequence>
<evidence type="ECO:0000313" key="1">
    <source>
        <dbReference type="EMBL" id="MQM21714.1"/>
    </source>
</evidence>
<dbReference type="EMBL" id="NMUH01011468">
    <property type="protein sequence ID" value="MQM21714.1"/>
    <property type="molecule type" value="Genomic_DNA"/>
</dbReference>
<gene>
    <name evidence="1" type="ORF">Taro_054759</name>
</gene>
<accession>A0A843XPJ4</accession>